<feature type="compositionally biased region" description="Basic and acidic residues" evidence="1">
    <location>
        <begin position="134"/>
        <end position="151"/>
    </location>
</feature>
<dbReference type="InterPro" id="IPR045246">
    <property type="entry name" value="Piwi_ago-like"/>
</dbReference>
<evidence type="ECO:0000259" key="3">
    <source>
        <dbReference type="PROSITE" id="PS50822"/>
    </source>
</evidence>
<dbReference type="STRING" id="126957.T1JA38"/>
<dbReference type="CDD" id="cd02846">
    <property type="entry name" value="PAZ_argonaute_like"/>
    <property type="match status" value="1"/>
</dbReference>
<feature type="region of interest" description="Disordered" evidence="1">
    <location>
        <begin position="1"/>
        <end position="170"/>
    </location>
</feature>
<evidence type="ECO:0000313" key="5">
    <source>
        <dbReference type="Proteomes" id="UP000014500"/>
    </source>
</evidence>
<dbReference type="AlphaFoldDB" id="T1JA38"/>
<dbReference type="Gene3D" id="2.170.260.10">
    <property type="entry name" value="paz domain"/>
    <property type="match status" value="1"/>
</dbReference>
<dbReference type="InterPro" id="IPR012337">
    <property type="entry name" value="RNaseH-like_sf"/>
</dbReference>
<dbReference type="Gene3D" id="3.40.50.2300">
    <property type="match status" value="1"/>
</dbReference>
<reference evidence="4" key="2">
    <citation type="submission" date="2015-02" db="UniProtKB">
        <authorList>
            <consortium name="EnsemblMetazoa"/>
        </authorList>
    </citation>
    <scope>IDENTIFICATION</scope>
</reference>
<dbReference type="PROSITE" id="PS50821">
    <property type="entry name" value="PAZ"/>
    <property type="match status" value="1"/>
</dbReference>
<dbReference type="GO" id="GO:0003723">
    <property type="term" value="F:RNA binding"/>
    <property type="evidence" value="ECO:0007669"/>
    <property type="project" value="InterPro"/>
</dbReference>
<dbReference type="SUPFAM" id="SSF53098">
    <property type="entry name" value="Ribonuclease H-like"/>
    <property type="match status" value="1"/>
</dbReference>
<dbReference type="Pfam" id="PF16488">
    <property type="entry name" value="ArgoL2"/>
    <property type="match status" value="1"/>
</dbReference>
<dbReference type="PANTHER" id="PTHR22891">
    <property type="entry name" value="EUKARYOTIC TRANSLATION INITIATION FACTOR 2C"/>
    <property type="match status" value="1"/>
</dbReference>
<dbReference type="Pfam" id="PF02170">
    <property type="entry name" value="PAZ"/>
    <property type="match status" value="1"/>
</dbReference>
<dbReference type="InterPro" id="IPR003100">
    <property type="entry name" value="PAZ_dom"/>
</dbReference>
<dbReference type="Pfam" id="PF02171">
    <property type="entry name" value="Piwi"/>
    <property type="match status" value="1"/>
</dbReference>
<dbReference type="Gene3D" id="3.30.420.10">
    <property type="entry name" value="Ribonuclease H-like superfamily/Ribonuclease H"/>
    <property type="match status" value="1"/>
</dbReference>
<accession>T1JA38</accession>
<dbReference type="PROSITE" id="PS50822">
    <property type="entry name" value="PIWI"/>
    <property type="match status" value="1"/>
</dbReference>
<sequence length="1014" mass="114323">MPKKRGNKQVTSEIKADDTKEPSISAADLGATGDTSKESADRKPDAGPVGATKPSVEQVAGSRGRGRKMKKPDQEQENTKESDVQKPLLAAVGATGDTQASRKELAGRKPGAGPVGATKPSVEQVPAPEVSQKQPEKAIDIEKQKKNDSRGRGRKTKKTDQEQENTKETNVQKPLLVDIGPPTKKEPVKNALLAVDHRENGGLKPPLRKDFGKRGRPIILSANHFLVNFDSNARIYHYDIEIRPEMKANKRFKKEIIEEIMKTYSAVFSHVKCVFDGEKNLYSNHPIPTIDHREKVFDIDMSKENEKIRSFTVAIKKAAEVSLKDVQAFLKGKRRECPQNAIQALDIVFRHLPSLQFVSIGRSLYPDPDHGYDLGGGAEMWRGYYQSLRPGKWKDLLQLNLDVSNRSFYKAQPALEFAVDFFKLRTVDELYSLPPRRWDSFSKEIKGVRIEVTHNPNARRKYRLIGIGKPASEHRFDVEKDGKMTNFTTEKYFAFVYNYKLRHAILPTLQAQPSAKNTFLPMEVCIILAGQQSKKLTDMQTATMIRQTALPAPERRLEIMKLFKGANLNHDSCVKGFGVSVVNEMMRVTGRVLPPPLLQLKLNKEVRPRDGVWDFTAGAQFYEDAGLTNWGLIIHPDCRTRPDQIDWFCKELIKTGREIGVSLAAPAFSRKVPPRCNLHNEFTQFVSQKVQLVMVVLPFVNTPFYAIFVADIVIDNAGALLAAPEKRVHVNLVNEAKKRLISRSLVFQKPVIILGADVNHPAAGESRRPSIAAIVGSMDSNAQRYSAKICVQNTRQEVITNLKDKVRELLVEFYRATKHKPVRIIFYRDGVGEGQFYEVLSNELVAIRAACGSLEANYQPLITFLVVQKRHHTRLFCEDNKDAIGRSKNIPPGTVVDTMIIHPAENDFFLCSHQGIQGTSRPAHYHVLWDDNDFHADDLHQLTYELCHTYVRCPRSVSIPAPAYYAHLAAFRARKHLELVQEKLDRSGVDLDLFMKQMEAAVQINNSASQMYFV</sequence>
<dbReference type="GO" id="GO:0034587">
    <property type="term" value="P:piRNA processing"/>
    <property type="evidence" value="ECO:0007669"/>
    <property type="project" value="UniProtKB-ARBA"/>
</dbReference>
<dbReference type="SMART" id="SM01163">
    <property type="entry name" value="DUF1785"/>
    <property type="match status" value="1"/>
</dbReference>
<name>T1JA38_STRMM</name>
<dbReference type="Pfam" id="PF08699">
    <property type="entry name" value="ArgoL1"/>
    <property type="match status" value="1"/>
</dbReference>
<evidence type="ECO:0000256" key="1">
    <source>
        <dbReference type="SAM" id="MobiDB-lite"/>
    </source>
</evidence>
<dbReference type="InterPro" id="IPR003165">
    <property type="entry name" value="Piwi"/>
</dbReference>
<dbReference type="InterPro" id="IPR036085">
    <property type="entry name" value="PAZ_dom_sf"/>
</dbReference>
<dbReference type="SUPFAM" id="SSF101690">
    <property type="entry name" value="PAZ domain"/>
    <property type="match status" value="1"/>
</dbReference>
<feature type="domain" description="Piwi" evidence="3">
    <location>
        <begin position="752"/>
        <end position="978"/>
    </location>
</feature>
<feature type="domain" description="PAZ" evidence="2">
    <location>
        <begin position="413"/>
        <end position="529"/>
    </location>
</feature>
<dbReference type="CDD" id="cd04657">
    <property type="entry name" value="Piwi_ago-like"/>
    <property type="match status" value="1"/>
</dbReference>
<organism evidence="4 5">
    <name type="scientific">Strigamia maritima</name>
    <name type="common">European centipede</name>
    <name type="synonym">Geophilus maritimus</name>
    <dbReference type="NCBI Taxonomy" id="126957"/>
    <lineage>
        <taxon>Eukaryota</taxon>
        <taxon>Metazoa</taxon>
        <taxon>Ecdysozoa</taxon>
        <taxon>Arthropoda</taxon>
        <taxon>Myriapoda</taxon>
        <taxon>Chilopoda</taxon>
        <taxon>Pleurostigmophora</taxon>
        <taxon>Geophilomorpha</taxon>
        <taxon>Linotaeniidae</taxon>
        <taxon>Strigamia</taxon>
    </lineage>
</organism>
<dbReference type="EMBL" id="JH431982">
    <property type="status" value="NOT_ANNOTATED_CDS"/>
    <property type="molecule type" value="Genomic_DNA"/>
</dbReference>
<dbReference type="InterPro" id="IPR036397">
    <property type="entry name" value="RNaseH_sf"/>
</dbReference>
<dbReference type="PhylomeDB" id="T1JA38"/>
<dbReference type="InterPro" id="IPR014811">
    <property type="entry name" value="ArgoL1"/>
</dbReference>
<evidence type="ECO:0000259" key="2">
    <source>
        <dbReference type="PROSITE" id="PS50821"/>
    </source>
</evidence>
<reference evidence="5" key="1">
    <citation type="submission" date="2011-05" db="EMBL/GenBank/DDBJ databases">
        <authorList>
            <person name="Richards S.R."/>
            <person name="Qu J."/>
            <person name="Jiang H."/>
            <person name="Jhangiani S.N."/>
            <person name="Agravi P."/>
            <person name="Goodspeed R."/>
            <person name="Gross S."/>
            <person name="Mandapat C."/>
            <person name="Jackson L."/>
            <person name="Mathew T."/>
            <person name="Pu L."/>
            <person name="Thornton R."/>
            <person name="Saada N."/>
            <person name="Wilczek-Boney K.B."/>
            <person name="Lee S."/>
            <person name="Kovar C."/>
            <person name="Wu Y."/>
            <person name="Scherer S.E."/>
            <person name="Worley K.C."/>
            <person name="Muzny D.M."/>
            <person name="Gibbs R."/>
        </authorList>
    </citation>
    <scope>NUCLEOTIDE SEQUENCE</scope>
    <source>
        <strain evidence="5">Brora</strain>
    </source>
</reference>
<protein>
    <submittedName>
        <fullName evidence="4">Uncharacterized protein</fullName>
    </submittedName>
</protein>
<evidence type="ECO:0000313" key="4">
    <source>
        <dbReference type="EnsemblMetazoa" id="SMAR010593-PA"/>
    </source>
</evidence>
<keyword evidence="5" id="KW-1185">Reference proteome</keyword>
<proteinExistence type="predicted"/>
<dbReference type="Proteomes" id="UP000014500">
    <property type="component" value="Unassembled WGS sequence"/>
</dbReference>
<dbReference type="EnsemblMetazoa" id="SMAR010593-RA">
    <property type="protein sequence ID" value="SMAR010593-PA"/>
    <property type="gene ID" value="SMAR010593"/>
</dbReference>
<dbReference type="eggNOG" id="KOG1041">
    <property type="taxonomic scope" value="Eukaryota"/>
</dbReference>
<dbReference type="SMART" id="SM00950">
    <property type="entry name" value="Piwi"/>
    <property type="match status" value="1"/>
</dbReference>
<dbReference type="HOGENOM" id="CLU_004544_0_1_1"/>
<dbReference type="Pfam" id="PF16486">
    <property type="entry name" value="ArgoN"/>
    <property type="match status" value="1"/>
</dbReference>
<dbReference type="InterPro" id="IPR032472">
    <property type="entry name" value="ArgoL2"/>
</dbReference>
<dbReference type="InterPro" id="IPR032474">
    <property type="entry name" value="Argonaute_N"/>
</dbReference>
<feature type="compositionally biased region" description="Basic and acidic residues" evidence="1">
    <location>
        <begin position="35"/>
        <end position="45"/>
    </location>
</feature>
<feature type="compositionally biased region" description="Basic and acidic residues" evidence="1">
    <location>
        <begin position="158"/>
        <end position="167"/>
    </location>
</feature>
<feature type="compositionally biased region" description="Basic and acidic residues" evidence="1">
    <location>
        <begin position="71"/>
        <end position="84"/>
    </location>
</feature>